<proteinExistence type="predicted"/>
<keyword evidence="2" id="KW-1185">Reference proteome</keyword>
<name>A0AAN9UQB5_9PEZI</name>
<accession>A0AAN9UQB5</accession>
<dbReference type="EMBL" id="JAKJXP020000056">
    <property type="protein sequence ID" value="KAK7750957.1"/>
    <property type="molecule type" value="Genomic_DNA"/>
</dbReference>
<protein>
    <submittedName>
        <fullName evidence="1">Uncharacterized protein</fullName>
    </submittedName>
</protein>
<dbReference type="Proteomes" id="UP001320420">
    <property type="component" value="Unassembled WGS sequence"/>
</dbReference>
<gene>
    <name evidence="1" type="ORF">SLS62_007090</name>
</gene>
<evidence type="ECO:0000313" key="2">
    <source>
        <dbReference type="Proteomes" id="UP001320420"/>
    </source>
</evidence>
<organism evidence="1 2">
    <name type="scientific">Diatrype stigma</name>
    <dbReference type="NCBI Taxonomy" id="117547"/>
    <lineage>
        <taxon>Eukaryota</taxon>
        <taxon>Fungi</taxon>
        <taxon>Dikarya</taxon>
        <taxon>Ascomycota</taxon>
        <taxon>Pezizomycotina</taxon>
        <taxon>Sordariomycetes</taxon>
        <taxon>Xylariomycetidae</taxon>
        <taxon>Xylariales</taxon>
        <taxon>Diatrypaceae</taxon>
        <taxon>Diatrype</taxon>
    </lineage>
</organism>
<reference evidence="1 2" key="1">
    <citation type="submission" date="2024-02" db="EMBL/GenBank/DDBJ databases">
        <title>De novo assembly and annotation of 12 fungi associated with fruit tree decline syndrome in Ontario, Canada.</title>
        <authorList>
            <person name="Sulman M."/>
            <person name="Ellouze W."/>
            <person name="Ilyukhin E."/>
        </authorList>
    </citation>
    <scope>NUCLEOTIDE SEQUENCE [LARGE SCALE GENOMIC DNA]</scope>
    <source>
        <strain evidence="1 2">M11/M66-122</strain>
    </source>
</reference>
<evidence type="ECO:0000313" key="1">
    <source>
        <dbReference type="EMBL" id="KAK7750957.1"/>
    </source>
</evidence>
<sequence length="69" mass="8162">METLPDDWPNRTRHLLSYYQERTSQFTRWAIHNARLRGCPEDILTPGPTPAHPLLLKNYEPLAQWITAY</sequence>
<dbReference type="AlphaFoldDB" id="A0AAN9UQB5"/>
<comment type="caution">
    <text evidence="1">The sequence shown here is derived from an EMBL/GenBank/DDBJ whole genome shotgun (WGS) entry which is preliminary data.</text>
</comment>